<dbReference type="EMBL" id="BAABGJ010000009">
    <property type="protein sequence ID" value="GAA4335403.1"/>
    <property type="molecule type" value="Genomic_DNA"/>
</dbReference>
<keyword evidence="1" id="KW-1133">Transmembrane helix</keyword>
<keyword evidence="1" id="KW-0472">Membrane</keyword>
<evidence type="ECO:0000313" key="2">
    <source>
        <dbReference type="EMBL" id="GAA4335403.1"/>
    </source>
</evidence>
<organism evidence="2 3">
    <name type="scientific">Variovorax defluvii</name>
    <dbReference type="NCBI Taxonomy" id="913761"/>
    <lineage>
        <taxon>Bacteria</taxon>
        <taxon>Pseudomonadati</taxon>
        <taxon>Pseudomonadota</taxon>
        <taxon>Betaproteobacteria</taxon>
        <taxon>Burkholderiales</taxon>
        <taxon>Comamonadaceae</taxon>
        <taxon>Variovorax</taxon>
    </lineage>
</organism>
<sequence>MRKAGGAIDRRIRAASAAAAVAFALALAGCWFLTPRVLTVPGHPLPVAQYFPSARLAEPIRLRKGHIHTTQPFTIKEGNERWAVALGFVRSDVALSRDRKMNGGSDICWTDGPDEGMHFEACTNATPGFHVQWELLRDDGTVAVRHARDNLVRGAGGTYGTEAITRTLSGFRDQRPGVYRLRITVMRDAKELDFLKPHILLDRPFFDARTNG</sequence>
<accession>A0ABP8H803</accession>
<evidence type="ECO:0000256" key="1">
    <source>
        <dbReference type="SAM" id="Phobius"/>
    </source>
</evidence>
<dbReference type="RefSeq" id="WP_345536528.1">
    <property type="nucleotide sequence ID" value="NZ_BAABGJ010000009.1"/>
</dbReference>
<dbReference type="PROSITE" id="PS51257">
    <property type="entry name" value="PROKAR_LIPOPROTEIN"/>
    <property type="match status" value="1"/>
</dbReference>
<protein>
    <recommendedName>
        <fullName evidence="4">DUF5625 domain-containing protein</fullName>
    </recommendedName>
</protein>
<feature type="transmembrane region" description="Helical" evidence="1">
    <location>
        <begin position="12"/>
        <end position="34"/>
    </location>
</feature>
<keyword evidence="1" id="KW-0812">Transmembrane</keyword>
<dbReference type="Proteomes" id="UP001500975">
    <property type="component" value="Unassembled WGS sequence"/>
</dbReference>
<comment type="caution">
    <text evidence="2">The sequence shown here is derived from an EMBL/GenBank/DDBJ whole genome shotgun (WGS) entry which is preliminary data.</text>
</comment>
<proteinExistence type="predicted"/>
<name>A0ABP8H803_9BURK</name>
<evidence type="ECO:0008006" key="4">
    <source>
        <dbReference type="Google" id="ProtNLM"/>
    </source>
</evidence>
<reference evidence="3" key="1">
    <citation type="journal article" date="2019" name="Int. J. Syst. Evol. Microbiol.">
        <title>The Global Catalogue of Microorganisms (GCM) 10K type strain sequencing project: providing services to taxonomists for standard genome sequencing and annotation.</title>
        <authorList>
            <consortium name="The Broad Institute Genomics Platform"/>
            <consortium name="The Broad Institute Genome Sequencing Center for Infectious Disease"/>
            <person name="Wu L."/>
            <person name="Ma J."/>
        </authorList>
    </citation>
    <scope>NUCLEOTIDE SEQUENCE [LARGE SCALE GENOMIC DNA]</scope>
    <source>
        <strain evidence="3">JCM 17804</strain>
    </source>
</reference>
<evidence type="ECO:0000313" key="3">
    <source>
        <dbReference type="Proteomes" id="UP001500975"/>
    </source>
</evidence>
<gene>
    <name evidence="2" type="ORF">GCM10023165_11870</name>
</gene>
<keyword evidence="3" id="KW-1185">Reference proteome</keyword>